<dbReference type="AlphaFoldDB" id="D6PC73"/>
<name>D6PC73_9ARCH</name>
<dbReference type="PANTHER" id="PTHR33969:SF2">
    <property type="entry name" value="SEGREGATION AND CONDENSATION PROTEIN A"/>
    <property type="match status" value="1"/>
</dbReference>
<feature type="region of interest" description="Disordered" evidence="2">
    <location>
        <begin position="360"/>
        <end position="407"/>
    </location>
</feature>
<evidence type="ECO:0000313" key="3">
    <source>
        <dbReference type="EMBL" id="ADD93324.1"/>
    </source>
</evidence>
<dbReference type="InterPro" id="IPR003768">
    <property type="entry name" value="ScpA"/>
</dbReference>
<keyword evidence="1" id="KW-0175">Coiled coil</keyword>
<feature type="compositionally biased region" description="Basic and acidic residues" evidence="2">
    <location>
        <begin position="360"/>
        <end position="376"/>
    </location>
</feature>
<accession>D6PC73</accession>
<sequence length="407" mass="45710">MAEQQSMLDRWFLQQEVIDQLLGQGEEREDAESFGQRIAAIAATEEAEHQSLHDPFDRSVALVLSLVREEAFNPWNVDLSAFLNVFAQRVKDGENLDLAACGRLIRLSWEVLHHQSAVLFEKIQPVEEDEWEDDHGFGWESEYDDEAFFFTQSVLDGDADEMLTSFFDERVRRDEGRPVTLAELLSAFKDAADDAEALKQREINRLEHEQELSEYLENVGGRMHNEDLEGDIERCWNALKATCAEAEAPVVPLVKVIAKLKPLLVSTFGSTLDDPESEAFVASFIAGLFLTHRRMASISQEGEEVANIMIEDLWPDLTSFNDVLDAVDALMAEDAEALGGQTTGSEHRMEAIAERARVAEEREARRQAKLEAKAAKEASANSADAPKVDVEDEATNAMLNEHDWLVE</sequence>
<dbReference type="EMBL" id="GU942976">
    <property type="protein sequence ID" value="ADD93324.1"/>
    <property type="molecule type" value="Genomic_DNA"/>
</dbReference>
<reference evidence="3" key="1">
    <citation type="journal article" date="2010" name="ISME J.">
        <title>Metagenome of the Mediterranean deep chlorophyll maximum studied by direct and fosmid library 454 pyrosequencing.</title>
        <authorList>
            <person name="Ghai R."/>
            <person name="Martin-Cuadrado A.B."/>
            <person name="Molto A.G."/>
            <person name="Heredia I.G."/>
            <person name="Cabrera R."/>
            <person name="Martin J."/>
            <person name="Verdu M."/>
            <person name="Deschamps P."/>
            <person name="Moreira D."/>
            <person name="Lopez-Garcia P."/>
            <person name="Mira A."/>
            <person name="Rodriguez-Valera F."/>
        </authorList>
    </citation>
    <scope>NUCLEOTIDE SEQUENCE</scope>
</reference>
<evidence type="ECO:0000256" key="2">
    <source>
        <dbReference type="SAM" id="MobiDB-lite"/>
    </source>
</evidence>
<proteinExistence type="predicted"/>
<evidence type="ECO:0000256" key="1">
    <source>
        <dbReference type="SAM" id="Coils"/>
    </source>
</evidence>
<organism evidence="3">
    <name type="scientific">uncultured archaeon MedDCM-OCT-S09-C50</name>
    <dbReference type="NCBI Taxonomy" id="743102"/>
    <lineage>
        <taxon>Archaea</taxon>
        <taxon>environmental samples</taxon>
    </lineage>
</organism>
<feature type="coiled-coil region" evidence="1">
    <location>
        <begin position="181"/>
        <end position="218"/>
    </location>
</feature>
<protein>
    <submittedName>
        <fullName evidence="3">Uncharacterized ACR COG1354</fullName>
    </submittedName>
</protein>
<dbReference type="PANTHER" id="PTHR33969">
    <property type="entry name" value="SEGREGATION AND CONDENSATION PROTEIN A"/>
    <property type="match status" value="1"/>
</dbReference>